<feature type="repeat" description="PPR" evidence="2">
    <location>
        <begin position="134"/>
        <end position="168"/>
    </location>
</feature>
<accession>A0A7J6W392</accession>
<dbReference type="PROSITE" id="PS51375">
    <property type="entry name" value="PPR"/>
    <property type="match status" value="3"/>
</dbReference>
<proteinExistence type="predicted"/>
<dbReference type="PANTHER" id="PTHR47926">
    <property type="entry name" value="PENTATRICOPEPTIDE REPEAT-CONTAINING PROTEIN"/>
    <property type="match status" value="1"/>
</dbReference>
<dbReference type="OrthoDB" id="1881423at2759"/>
<comment type="caution">
    <text evidence="3">The sequence shown here is derived from an EMBL/GenBank/DDBJ whole genome shotgun (WGS) entry which is preliminary data.</text>
</comment>
<dbReference type="Pfam" id="PF13041">
    <property type="entry name" value="PPR_2"/>
    <property type="match status" value="2"/>
</dbReference>
<dbReference type="NCBIfam" id="TIGR00756">
    <property type="entry name" value="PPR"/>
    <property type="match status" value="3"/>
</dbReference>
<protein>
    <submittedName>
        <fullName evidence="3">Pentatricopeptide repeat</fullName>
    </submittedName>
</protein>
<dbReference type="FunFam" id="1.25.40.10:FF:000090">
    <property type="entry name" value="Pentatricopeptide repeat-containing protein, chloroplastic"/>
    <property type="match status" value="1"/>
</dbReference>
<dbReference type="PANTHER" id="PTHR47926:SF449">
    <property type="entry name" value="PENTATRICOPEPTIDE REPEAT-CONTAINING PROTEIN"/>
    <property type="match status" value="1"/>
</dbReference>
<feature type="non-terminal residue" evidence="3">
    <location>
        <position position="375"/>
    </location>
</feature>
<keyword evidence="4" id="KW-1185">Reference proteome</keyword>
<dbReference type="Pfam" id="PF01535">
    <property type="entry name" value="PPR"/>
    <property type="match status" value="4"/>
</dbReference>
<evidence type="ECO:0000256" key="2">
    <source>
        <dbReference type="PROSITE-ProRule" id="PRU00708"/>
    </source>
</evidence>
<organism evidence="3 4">
    <name type="scientific">Thalictrum thalictroides</name>
    <name type="common">Rue-anemone</name>
    <name type="synonym">Anemone thalictroides</name>
    <dbReference type="NCBI Taxonomy" id="46969"/>
    <lineage>
        <taxon>Eukaryota</taxon>
        <taxon>Viridiplantae</taxon>
        <taxon>Streptophyta</taxon>
        <taxon>Embryophyta</taxon>
        <taxon>Tracheophyta</taxon>
        <taxon>Spermatophyta</taxon>
        <taxon>Magnoliopsida</taxon>
        <taxon>Ranunculales</taxon>
        <taxon>Ranunculaceae</taxon>
        <taxon>Thalictroideae</taxon>
        <taxon>Thalictrum</taxon>
    </lineage>
</organism>
<evidence type="ECO:0000313" key="4">
    <source>
        <dbReference type="Proteomes" id="UP000554482"/>
    </source>
</evidence>
<evidence type="ECO:0000313" key="3">
    <source>
        <dbReference type="EMBL" id="KAF5191651.1"/>
    </source>
</evidence>
<reference evidence="3 4" key="1">
    <citation type="submission" date="2020-06" db="EMBL/GenBank/DDBJ databases">
        <title>Transcriptomic and genomic resources for Thalictrum thalictroides and T. hernandezii: Facilitating candidate gene discovery in an emerging model plant lineage.</title>
        <authorList>
            <person name="Arias T."/>
            <person name="Riano-Pachon D.M."/>
            <person name="Di Stilio V.S."/>
        </authorList>
    </citation>
    <scope>NUCLEOTIDE SEQUENCE [LARGE SCALE GENOMIC DNA]</scope>
    <source>
        <strain evidence="4">cv. WT478/WT964</strain>
        <tissue evidence="3">Leaves</tissue>
    </source>
</reference>
<dbReference type="Gene3D" id="1.25.40.10">
    <property type="entry name" value="Tetratricopeptide repeat domain"/>
    <property type="match status" value="3"/>
</dbReference>
<dbReference type="InterPro" id="IPR046960">
    <property type="entry name" value="PPR_At4g14850-like_plant"/>
</dbReference>
<dbReference type="GO" id="GO:0009451">
    <property type="term" value="P:RNA modification"/>
    <property type="evidence" value="ECO:0007669"/>
    <property type="project" value="InterPro"/>
</dbReference>
<feature type="repeat" description="PPR" evidence="2">
    <location>
        <begin position="236"/>
        <end position="270"/>
    </location>
</feature>
<dbReference type="InterPro" id="IPR011990">
    <property type="entry name" value="TPR-like_helical_dom_sf"/>
</dbReference>
<dbReference type="AlphaFoldDB" id="A0A7J6W392"/>
<dbReference type="EMBL" id="JABWDY010022564">
    <property type="protein sequence ID" value="KAF5191651.1"/>
    <property type="molecule type" value="Genomic_DNA"/>
</dbReference>
<keyword evidence="1" id="KW-0677">Repeat</keyword>
<sequence length="375" mass="42114">MNFNFKYDNLKEAIKLFDEMPMRDRDVVTWTSLIVGYAQKHFYNESLIGFQRMMMEGRSNEGIIPNGYTFSSALSACSGIQAVKQGKQIHCYVLTSGLLGSNLVVYNSLLHMYWSCGYNFYAQNLFNSVSVSGNIIAWNEMMLGYLQCGQEEEALKLFVLMVSEVVVKPDNFSYAICIDACGSLASLQQGSQIHACVLKTGFQLELIIMNALVDMYAKCGCLDSAKIVFYARPSKDRVFWTTLITALGKNGKVKEVLEMFEQMRNLKIQPDGITYLVVLSACSHGGLVEQGWQYFRSMTEDDLVPVSQKHCASMVDLLCRSGYLLQAFAFIKEMPLKPGISIWSTFLGFCRMKGNIELAQFAAEKLLELSPKNTA</sequence>
<feature type="repeat" description="PPR" evidence="2">
    <location>
        <begin position="271"/>
        <end position="305"/>
    </location>
</feature>
<dbReference type="GO" id="GO:0003723">
    <property type="term" value="F:RNA binding"/>
    <property type="evidence" value="ECO:0007669"/>
    <property type="project" value="InterPro"/>
</dbReference>
<dbReference type="Proteomes" id="UP000554482">
    <property type="component" value="Unassembled WGS sequence"/>
</dbReference>
<name>A0A7J6W392_THATH</name>
<gene>
    <name evidence="3" type="ORF">FRX31_018762</name>
</gene>
<evidence type="ECO:0000256" key="1">
    <source>
        <dbReference type="ARBA" id="ARBA00022737"/>
    </source>
</evidence>
<dbReference type="InterPro" id="IPR002885">
    <property type="entry name" value="PPR_rpt"/>
</dbReference>